<reference evidence="1 2" key="1">
    <citation type="submission" date="2018-05" db="EMBL/GenBank/DDBJ databases">
        <title>Genomic Encyclopedia of Type Strains, Phase IV (KMG-IV): sequencing the most valuable type-strain genomes for metagenomic binning, comparative biology and taxonomic classification.</title>
        <authorList>
            <person name="Goeker M."/>
        </authorList>
    </citation>
    <scope>NUCLEOTIDE SEQUENCE [LARGE SCALE GENOMIC DNA]</scope>
    <source>
        <strain evidence="1 2">DSM 45480</strain>
    </source>
</reference>
<name>A0A316HY43_9PSEU</name>
<comment type="caution">
    <text evidence="1">The sequence shown here is derived from an EMBL/GenBank/DDBJ whole genome shotgun (WGS) entry which is preliminary data.</text>
</comment>
<dbReference type="AlphaFoldDB" id="A0A316HY43"/>
<protein>
    <submittedName>
        <fullName evidence="1">Uncharacterized protein</fullName>
    </submittedName>
</protein>
<evidence type="ECO:0000313" key="2">
    <source>
        <dbReference type="Proteomes" id="UP000246005"/>
    </source>
</evidence>
<evidence type="ECO:0000313" key="1">
    <source>
        <dbReference type="EMBL" id="PWK85636.1"/>
    </source>
</evidence>
<sequence length="59" mass="6448">MPTWPTFVNLLPLKEIALAADTWTAAGIWLKPGRVASKRLHPEAQLVNASAGLFHVPLM</sequence>
<dbReference type="Proteomes" id="UP000246005">
    <property type="component" value="Unassembled WGS sequence"/>
</dbReference>
<organism evidence="1 2">
    <name type="scientific">Lentzea atacamensis</name>
    <dbReference type="NCBI Taxonomy" id="531938"/>
    <lineage>
        <taxon>Bacteria</taxon>
        <taxon>Bacillati</taxon>
        <taxon>Actinomycetota</taxon>
        <taxon>Actinomycetes</taxon>
        <taxon>Pseudonocardiales</taxon>
        <taxon>Pseudonocardiaceae</taxon>
        <taxon>Lentzea</taxon>
    </lineage>
</organism>
<accession>A0A316HY43</accession>
<gene>
    <name evidence="1" type="ORF">C8D88_106264</name>
</gene>
<proteinExistence type="predicted"/>
<dbReference type="EMBL" id="QGHB01000006">
    <property type="protein sequence ID" value="PWK85636.1"/>
    <property type="molecule type" value="Genomic_DNA"/>
</dbReference>